<dbReference type="AlphaFoldDB" id="A0A6L3SYI7"/>
<reference evidence="1 2" key="1">
    <citation type="submission" date="2019-09" db="EMBL/GenBank/DDBJ databases">
        <title>YIM 48816 draft genome.</title>
        <authorList>
            <person name="Jiang L."/>
        </authorList>
    </citation>
    <scope>NUCLEOTIDE SEQUENCE [LARGE SCALE GENOMIC DNA]</scope>
    <source>
        <strain evidence="1 2">YIM 48816</strain>
    </source>
</reference>
<comment type="caution">
    <text evidence="1">The sequence shown here is derived from an EMBL/GenBank/DDBJ whole genome shotgun (WGS) entry which is preliminary data.</text>
</comment>
<organism evidence="1 2">
    <name type="scientific">Methylobacterium soli</name>
    <dbReference type="NCBI Taxonomy" id="553447"/>
    <lineage>
        <taxon>Bacteria</taxon>
        <taxon>Pseudomonadati</taxon>
        <taxon>Pseudomonadota</taxon>
        <taxon>Alphaproteobacteria</taxon>
        <taxon>Hyphomicrobiales</taxon>
        <taxon>Methylobacteriaceae</taxon>
        <taxon>Methylobacterium</taxon>
    </lineage>
</organism>
<dbReference type="OrthoDB" id="9930503at2"/>
<evidence type="ECO:0000313" key="2">
    <source>
        <dbReference type="Proteomes" id="UP000474159"/>
    </source>
</evidence>
<dbReference type="EMBL" id="VZZK01000023">
    <property type="protein sequence ID" value="KAB1077171.1"/>
    <property type="molecule type" value="Genomic_DNA"/>
</dbReference>
<protein>
    <submittedName>
        <fullName evidence="1">Uncharacterized protein</fullName>
    </submittedName>
</protein>
<sequence>MIKRVAVRLNAGTVRGSSKALADAMGVPIKTARAWMLAPTENNWRPMSKTARRLFAILVLLESTGKLTQDFLEAVNVMQHLLEDGELMNI</sequence>
<evidence type="ECO:0000313" key="1">
    <source>
        <dbReference type="EMBL" id="KAB1077171.1"/>
    </source>
</evidence>
<proteinExistence type="predicted"/>
<gene>
    <name evidence="1" type="ORF">F6X53_20030</name>
</gene>
<dbReference type="RefSeq" id="WP_151001958.1">
    <property type="nucleotide sequence ID" value="NZ_VZZK01000023.1"/>
</dbReference>
<keyword evidence="2" id="KW-1185">Reference proteome</keyword>
<dbReference type="Proteomes" id="UP000474159">
    <property type="component" value="Unassembled WGS sequence"/>
</dbReference>
<name>A0A6L3SYI7_9HYPH</name>
<accession>A0A6L3SYI7</accession>